<protein>
    <submittedName>
        <fullName evidence="2">Serine/threonine protein phosphatase</fullName>
    </submittedName>
</protein>
<proteinExistence type="predicted"/>
<dbReference type="Gene3D" id="3.60.21.10">
    <property type="match status" value="1"/>
</dbReference>
<dbReference type="RefSeq" id="WP_190426016.1">
    <property type="nucleotide sequence ID" value="NZ_JAAOCA010000045.1"/>
</dbReference>
<dbReference type="Proteomes" id="UP000805841">
    <property type="component" value="Unassembled WGS sequence"/>
</dbReference>
<feature type="domain" description="Calcineurin-like phosphoesterase" evidence="1">
    <location>
        <begin position="17"/>
        <end position="193"/>
    </location>
</feature>
<keyword evidence="3" id="KW-1185">Reference proteome</keyword>
<dbReference type="InterPro" id="IPR050126">
    <property type="entry name" value="Ap4A_hydrolase"/>
</dbReference>
<dbReference type="PANTHER" id="PTHR42850">
    <property type="entry name" value="METALLOPHOSPHOESTERASE"/>
    <property type="match status" value="1"/>
</dbReference>
<organism evidence="2 3">
    <name type="scientific">Pseudomonas typographi</name>
    <dbReference type="NCBI Taxonomy" id="2715964"/>
    <lineage>
        <taxon>Bacteria</taxon>
        <taxon>Pseudomonadati</taxon>
        <taxon>Pseudomonadota</taxon>
        <taxon>Gammaproteobacteria</taxon>
        <taxon>Pseudomonadales</taxon>
        <taxon>Pseudomonadaceae</taxon>
        <taxon>Pseudomonas</taxon>
    </lineage>
</organism>
<dbReference type="Pfam" id="PF00149">
    <property type="entry name" value="Metallophos"/>
    <property type="match status" value="1"/>
</dbReference>
<dbReference type="SUPFAM" id="SSF56300">
    <property type="entry name" value="Metallo-dependent phosphatases"/>
    <property type="match status" value="1"/>
</dbReference>
<evidence type="ECO:0000313" key="2">
    <source>
        <dbReference type="EMBL" id="MBD1601913.1"/>
    </source>
</evidence>
<dbReference type="InterPro" id="IPR004843">
    <property type="entry name" value="Calcineurin-like_PHP"/>
</dbReference>
<evidence type="ECO:0000259" key="1">
    <source>
        <dbReference type="Pfam" id="PF00149"/>
    </source>
</evidence>
<name>A0ABR7Z9D9_9PSED</name>
<dbReference type="EMBL" id="JAAOCA010000045">
    <property type="protein sequence ID" value="MBD1601913.1"/>
    <property type="molecule type" value="Genomic_DNA"/>
</dbReference>
<accession>A0ABR7Z9D9</accession>
<comment type="caution">
    <text evidence="2">The sequence shown here is derived from an EMBL/GenBank/DDBJ whole genome shotgun (WGS) entry which is preliminary data.</text>
</comment>
<sequence>MARFKHFKLNTRGRDFAVGDIHGHFQRLEQVLQRAGFDSRVDRLFSVGDLVDRGPQSELALDWLAKPWFHAVQGNHEVLTQQYLAGDPQLDVFDYRISGGGWFLDSPPERQRHYAAALGQLPVALEVETRRGLVGLVHANCPFPSWATLRDYLQGKLAPDPAIDEVFQWSRERLKTKNDAGVQGVRAVIVGHTPLRRPRRLGNVWHIDTAGWSEGYFTLVELATMRFVAG</sequence>
<reference evidence="2 3" key="1">
    <citation type="journal article" date="2020" name="Insects">
        <title>Bacteria Belonging to Pseudomonas typographi sp. nov. from the Bark Beetle Ips typographus Have Genomic Potential to Aid in the Host Ecology.</title>
        <authorList>
            <person name="Peral-Aranega E."/>
            <person name="Saati-Santamaria Z."/>
            <person name="Kolarik M."/>
            <person name="Rivas R."/>
            <person name="Garcia-Fraile P."/>
        </authorList>
    </citation>
    <scope>NUCLEOTIDE SEQUENCE [LARGE SCALE GENOMIC DNA]</scope>
    <source>
        <strain evidence="2 3">CA3A</strain>
    </source>
</reference>
<gene>
    <name evidence="2" type="ORF">HAQ05_24875</name>
</gene>
<dbReference type="PANTHER" id="PTHR42850:SF4">
    <property type="entry name" value="ZINC-DEPENDENT ENDOPOLYPHOSPHATASE"/>
    <property type="match status" value="1"/>
</dbReference>
<dbReference type="InterPro" id="IPR029052">
    <property type="entry name" value="Metallo-depent_PP-like"/>
</dbReference>
<evidence type="ECO:0000313" key="3">
    <source>
        <dbReference type="Proteomes" id="UP000805841"/>
    </source>
</evidence>